<protein>
    <submittedName>
        <fullName evidence="2">Uncharacterized protein</fullName>
    </submittedName>
</protein>
<feature type="compositionally biased region" description="Polar residues" evidence="1">
    <location>
        <begin position="567"/>
        <end position="579"/>
    </location>
</feature>
<evidence type="ECO:0000313" key="2">
    <source>
        <dbReference type="EMBL" id="KAL2052034.1"/>
    </source>
</evidence>
<feature type="compositionally biased region" description="Basic and acidic residues" evidence="1">
    <location>
        <begin position="30"/>
        <end position="43"/>
    </location>
</feature>
<dbReference type="EMBL" id="JBHFEH010000030">
    <property type="protein sequence ID" value="KAL2052034.1"/>
    <property type="molecule type" value="Genomic_DNA"/>
</dbReference>
<feature type="region of interest" description="Disordered" evidence="1">
    <location>
        <begin position="379"/>
        <end position="579"/>
    </location>
</feature>
<comment type="caution">
    <text evidence="2">The sequence shown here is derived from an EMBL/GenBank/DDBJ whole genome shotgun (WGS) entry which is preliminary data.</text>
</comment>
<feature type="region of interest" description="Disordered" evidence="1">
    <location>
        <begin position="1"/>
        <end position="68"/>
    </location>
</feature>
<proteinExistence type="predicted"/>
<reference evidence="2 3" key="1">
    <citation type="submission" date="2024-09" db="EMBL/GenBank/DDBJ databases">
        <title>Rethinking Asexuality: The Enigmatic Case of Functional Sexual Genes in Lepraria (Stereocaulaceae).</title>
        <authorList>
            <person name="Doellman M."/>
            <person name="Sun Y."/>
            <person name="Barcenas-Pena A."/>
            <person name="Lumbsch H.T."/>
            <person name="Grewe F."/>
        </authorList>
    </citation>
    <scope>NUCLEOTIDE SEQUENCE [LARGE SCALE GENOMIC DNA]</scope>
    <source>
        <strain evidence="2 3">Grewe 0041</strain>
    </source>
</reference>
<feature type="compositionally biased region" description="Basic and acidic residues" evidence="1">
    <location>
        <begin position="538"/>
        <end position="548"/>
    </location>
</feature>
<sequence>MSPYTLRKRKNIKAPRRFDDDDYGSSPRESSLRENHSKDENSRESPQLEQLRWPSPPPKRSTKKNAYRGPVIEFNPNLPLAVFPTLGKPWSNQISDQDQHNMHTELPILDLSDEQAAVADSLVSGNGPHQRVNSPTMFSSPIRALSDSVRPRFGPSITVDRAMGVAPTYNGLGPMDSGPQNPIWASNVKKIGELARRTSFDWIMHEMDTSEEEEPPAKVTKKDNVPAWDDLTITHKLDLADTVYEFFPETGPEHIMARLRLNALQGGALAELLIKRQNRSRGEETSAKLLRDHTQEEMLGGRKISETGYHTILEQTTYRHAGEEDHLQSTPSELAKAKAYLGHCGFDSSLLDGTWVRPVSGNATPKTQPIILLQRGQPARDIPHSSDNSANESSSQPLAQCTSVRQHGNPVLPKPGEAQRDSKAAPPRRRLTAAEMIAAHSSPVAPRRVPSREFPVVSAQHQLQTARAGSGQPCPSTSYPFRSSLPSRPHDLTADYTPTANSAPPKARNPTSKLPIPPGETTQSTPKIGPAIGIQARPETDPKNERPVRLPSQRRHPNGTRARQEAVTAQQSRRSGLTIKSNRRCSINKRYGQNVYKAI</sequence>
<evidence type="ECO:0000313" key="3">
    <source>
        <dbReference type="Proteomes" id="UP001590951"/>
    </source>
</evidence>
<accession>A0ABR4B2A1</accession>
<dbReference type="Proteomes" id="UP001590951">
    <property type="component" value="Unassembled WGS sequence"/>
</dbReference>
<feature type="compositionally biased region" description="Basic residues" evidence="1">
    <location>
        <begin position="1"/>
        <end position="15"/>
    </location>
</feature>
<evidence type="ECO:0000256" key="1">
    <source>
        <dbReference type="SAM" id="MobiDB-lite"/>
    </source>
</evidence>
<keyword evidence="3" id="KW-1185">Reference proteome</keyword>
<feature type="compositionally biased region" description="Polar residues" evidence="1">
    <location>
        <begin position="396"/>
        <end position="406"/>
    </location>
</feature>
<name>A0ABR4B2A1_9LECA</name>
<organism evidence="2 3">
    <name type="scientific">Lepraria finkii</name>
    <dbReference type="NCBI Taxonomy" id="1340010"/>
    <lineage>
        <taxon>Eukaryota</taxon>
        <taxon>Fungi</taxon>
        <taxon>Dikarya</taxon>
        <taxon>Ascomycota</taxon>
        <taxon>Pezizomycotina</taxon>
        <taxon>Lecanoromycetes</taxon>
        <taxon>OSLEUM clade</taxon>
        <taxon>Lecanoromycetidae</taxon>
        <taxon>Lecanorales</taxon>
        <taxon>Lecanorineae</taxon>
        <taxon>Stereocaulaceae</taxon>
        <taxon>Lepraria</taxon>
    </lineage>
</organism>
<gene>
    <name evidence="2" type="ORF">ABVK25_007726</name>
</gene>
<feature type="compositionally biased region" description="Low complexity" evidence="1">
    <location>
        <begin position="385"/>
        <end position="395"/>
    </location>
</feature>
<feature type="compositionally biased region" description="Polar residues" evidence="1">
    <location>
        <begin position="459"/>
        <end position="486"/>
    </location>
</feature>